<gene>
    <name evidence="1" type="ORF">QLQ22_15520</name>
</gene>
<evidence type="ECO:0000313" key="2">
    <source>
        <dbReference type="Proteomes" id="UP001226091"/>
    </source>
</evidence>
<name>A0ACD4R6Y2_9BACI</name>
<proteinExistence type="predicted"/>
<sequence length="243" mass="28172">MYFEDRVRKFEYKLNDTDDQIIDYIVKNRKQVVNASIQSLAANLFTVPNTIIRFSKKLGYDGYAHLKNSLKEELHSDHEKQEDSLQYNLKTTFDLIDIDIIEKVSKMIYEAKRVLFFGVGDTALFCEMMTKNLKIAGKESDFFIHRHEIIHGINQLNNEGILFLISLSGETSQVLEVAELGKEKGIKIISLTHFNRNALQKLADVNLFCFTPKKLLNGYNITDKTPLMAIIRTLSEFYWNFTK</sequence>
<keyword evidence="2" id="KW-1185">Reference proteome</keyword>
<evidence type="ECO:0000313" key="1">
    <source>
        <dbReference type="EMBL" id="WHZ56108.1"/>
    </source>
</evidence>
<protein>
    <submittedName>
        <fullName evidence="1">MurR/RpiR family transcriptional regulator</fullName>
    </submittedName>
</protein>
<dbReference type="EMBL" id="CP126116">
    <property type="protein sequence ID" value="WHZ56108.1"/>
    <property type="molecule type" value="Genomic_DNA"/>
</dbReference>
<accession>A0ACD4R6Y2</accession>
<reference evidence="2" key="1">
    <citation type="journal article" date="2025" name="Aquaculture">
        <title>Assessment of the bioflocculant production and safety properties of Metabacillus hrfriensis sp. nov. based on phenotypic and whole-genome sequencing analysis.</title>
        <authorList>
            <person name="Zhang R."/>
            <person name="Zhao Z."/>
            <person name="Luo L."/>
            <person name="Wang S."/>
            <person name="Guo K."/>
            <person name="Xu W."/>
        </authorList>
    </citation>
    <scope>NUCLEOTIDE SEQUENCE [LARGE SCALE GENOMIC DNA]</scope>
    <source>
        <strain evidence="2">CT-WN-B3</strain>
    </source>
</reference>
<organism evidence="1 2">
    <name type="scientific">Metabacillus hrfriensis</name>
    <dbReference type="NCBI Taxonomy" id="3048891"/>
    <lineage>
        <taxon>Bacteria</taxon>
        <taxon>Bacillati</taxon>
        <taxon>Bacillota</taxon>
        <taxon>Bacilli</taxon>
        <taxon>Bacillales</taxon>
        <taxon>Bacillaceae</taxon>
        <taxon>Metabacillus</taxon>
    </lineage>
</organism>
<dbReference type="Proteomes" id="UP001226091">
    <property type="component" value="Chromosome"/>
</dbReference>